<dbReference type="InterPro" id="IPR050639">
    <property type="entry name" value="SSR_resolvase"/>
</dbReference>
<protein>
    <submittedName>
        <fullName evidence="6">Recombinase family protein</fullName>
    </submittedName>
</protein>
<evidence type="ECO:0000256" key="3">
    <source>
        <dbReference type="ARBA" id="ARBA00023172"/>
    </source>
</evidence>
<dbReference type="InterPro" id="IPR006119">
    <property type="entry name" value="Resolv_N"/>
</dbReference>
<dbReference type="RefSeq" id="WP_381508241.1">
    <property type="nucleotide sequence ID" value="NZ_JBHUOM010000044.1"/>
</dbReference>
<comment type="caution">
    <text evidence="6">The sequence shown here is derived from an EMBL/GenBank/DDBJ whole genome shotgun (WGS) entry which is preliminary data.</text>
</comment>
<dbReference type="CDD" id="cd00338">
    <property type="entry name" value="Ser_Recombinase"/>
    <property type="match status" value="1"/>
</dbReference>
<evidence type="ECO:0000313" key="7">
    <source>
        <dbReference type="Proteomes" id="UP001597512"/>
    </source>
</evidence>
<evidence type="ECO:0000256" key="1">
    <source>
        <dbReference type="ARBA" id="ARBA00022908"/>
    </source>
</evidence>
<proteinExistence type="predicted"/>
<feature type="active site" description="O-(5'-phospho-DNA)-serine intermediate" evidence="4">
    <location>
        <position position="10"/>
    </location>
</feature>
<reference evidence="7" key="1">
    <citation type="journal article" date="2019" name="Int. J. Syst. Evol. Microbiol.">
        <title>The Global Catalogue of Microorganisms (GCM) 10K type strain sequencing project: providing services to taxonomists for standard genome sequencing and annotation.</title>
        <authorList>
            <consortium name="The Broad Institute Genomics Platform"/>
            <consortium name="The Broad Institute Genome Sequencing Center for Infectious Disease"/>
            <person name="Wu L."/>
            <person name="Ma J."/>
        </authorList>
    </citation>
    <scope>NUCLEOTIDE SEQUENCE [LARGE SCALE GENOMIC DNA]</scope>
    <source>
        <strain evidence="7">KCTC 52490</strain>
    </source>
</reference>
<dbReference type="Gene3D" id="3.40.50.1390">
    <property type="entry name" value="Resolvase, N-terminal catalytic domain"/>
    <property type="match status" value="1"/>
</dbReference>
<sequence>MNYVSYIRVSTKGQERSGLSFDAQKAIIEHYAQIDKAEITAEFIETESGKDVENRPILKEAIQYAQVHKCILVVAKLDRLSRDVEHIFRIQKQLGSLFKSCDLPTTDALTLSIYAGIAQRERELISIRTCQALQAKKKQGAELGKLSNLTHAGRNAGGAARREKAKENQNNQRAAAFIIQCRKSNMSLSQIAEQLNNSGFRTSTGKMFQKKTVSRILLA</sequence>
<dbReference type="InterPro" id="IPR006118">
    <property type="entry name" value="Recombinase_CS"/>
</dbReference>
<evidence type="ECO:0000256" key="4">
    <source>
        <dbReference type="PROSITE-ProRule" id="PRU10137"/>
    </source>
</evidence>
<dbReference type="Pfam" id="PF07508">
    <property type="entry name" value="Recombinase"/>
    <property type="match status" value="1"/>
</dbReference>
<dbReference type="InterPro" id="IPR011109">
    <property type="entry name" value="DNA_bind_recombinase_dom"/>
</dbReference>
<dbReference type="PROSITE" id="PS00397">
    <property type="entry name" value="RECOMBINASES_1"/>
    <property type="match status" value="1"/>
</dbReference>
<keyword evidence="7" id="KW-1185">Reference proteome</keyword>
<dbReference type="InterPro" id="IPR036162">
    <property type="entry name" value="Resolvase-like_N_sf"/>
</dbReference>
<organism evidence="6 7">
    <name type="scientific">Spirosoma flavum</name>
    <dbReference type="NCBI Taxonomy" id="2048557"/>
    <lineage>
        <taxon>Bacteria</taxon>
        <taxon>Pseudomonadati</taxon>
        <taxon>Bacteroidota</taxon>
        <taxon>Cytophagia</taxon>
        <taxon>Cytophagales</taxon>
        <taxon>Cytophagaceae</taxon>
        <taxon>Spirosoma</taxon>
    </lineage>
</organism>
<dbReference type="EMBL" id="JBHUOM010000044">
    <property type="protein sequence ID" value="MFD2937814.1"/>
    <property type="molecule type" value="Genomic_DNA"/>
</dbReference>
<dbReference type="PANTHER" id="PTHR30461">
    <property type="entry name" value="DNA-INVERTASE FROM LAMBDOID PROPHAGE"/>
    <property type="match status" value="1"/>
</dbReference>
<dbReference type="Proteomes" id="UP001597512">
    <property type="component" value="Unassembled WGS sequence"/>
</dbReference>
<evidence type="ECO:0000313" key="6">
    <source>
        <dbReference type="EMBL" id="MFD2937814.1"/>
    </source>
</evidence>
<name>A0ABW6AT62_9BACT</name>
<keyword evidence="2" id="KW-0238">DNA-binding</keyword>
<keyword evidence="1" id="KW-0229">DNA integration</keyword>
<dbReference type="Pfam" id="PF00239">
    <property type="entry name" value="Resolvase"/>
    <property type="match status" value="1"/>
</dbReference>
<feature type="domain" description="Resolvase/invertase-type recombinase catalytic" evidence="5">
    <location>
        <begin position="2"/>
        <end position="140"/>
    </location>
</feature>
<evidence type="ECO:0000259" key="5">
    <source>
        <dbReference type="PROSITE" id="PS51736"/>
    </source>
</evidence>
<accession>A0ABW6AT62</accession>
<dbReference type="PROSITE" id="PS51736">
    <property type="entry name" value="RECOMBINASES_3"/>
    <property type="match status" value="1"/>
</dbReference>
<evidence type="ECO:0000256" key="2">
    <source>
        <dbReference type="ARBA" id="ARBA00023125"/>
    </source>
</evidence>
<dbReference type="SUPFAM" id="SSF53041">
    <property type="entry name" value="Resolvase-like"/>
    <property type="match status" value="1"/>
</dbReference>
<dbReference type="SMART" id="SM00857">
    <property type="entry name" value="Resolvase"/>
    <property type="match status" value="1"/>
</dbReference>
<gene>
    <name evidence="6" type="ORF">ACFS25_28865</name>
</gene>
<dbReference type="PANTHER" id="PTHR30461:SF2">
    <property type="entry name" value="SERINE RECOMBINASE PINE-RELATED"/>
    <property type="match status" value="1"/>
</dbReference>
<keyword evidence="3" id="KW-0233">DNA recombination</keyword>